<dbReference type="RefSeq" id="WP_037164726.1">
    <property type="nucleotide sequence ID" value="NZ_CAJXID010000034.1"/>
</dbReference>
<accession>A0A922P2M8</accession>
<dbReference type="AlphaFoldDB" id="A0A922P2M8"/>
<evidence type="ECO:0000256" key="4">
    <source>
        <dbReference type="ARBA" id="ARBA00023125"/>
    </source>
</evidence>
<dbReference type="GO" id="GO:0006352">
    <property type="term" value="P:DNA-templated transcription initiation"/>
    <property type="evidence" value="ECO:0007669"/>
    <property type="project" value="InterPro"/>
</dbReference>
<dbReference type="Gene3D" id="1.10.1740.10">
    <property type="match status" value="1"/>
</dbReference>
<dbReference type="Gene3D" id="1.10.10.10">
    <property type="entry name" value="Winged helix-like DNA-binding domain superfamily/Winged helix DNA-binding domain"/>
    <property type="match status" value="1"/>
</dbReference>
<dbReference type="NCBIfam" id="TIGR02937">
    <property type="entry name" value="sigma70-ECF"/>
    <property type="match status" value="1"/>
</dbReference>
<evidence type="ECO:0000256" key="2">
    <source>
        <dbReference type="ARBA" id="ARBA00023015"/>
    </source>
</evidence>
<dbReference type="SUPFAM" id="SSF88659">
    <property type="entry name" value="Sigma3 and sigma4 domains of RNA polymerase sigma factors"/>
    <property type="match status" value="1"/>
</dbReference>
<evidence type="ECO:0000313" key="8">
    <source>
        <dbReference type="EMBL" id="KEQ09994.1"/>
    </source>
</evidence>
<dbReference type="InterPro" id="IPR036388">
    <property type="entry name" value="WH-like_DNA-bd_sf"/>
</dbReference>
<dbReference type="NCBIfam" id="NF009165">
    <property type="entry name" value="PRK12512.1"/>
    <property type="match status" value="1"/>
</dbReference>
<dbReference type="PANTHER" id="PTHR43133:SF58">
    <property type="entry name" value="ECF RNA POLYMERASE SIGMA FACTOR SIGD"/>
    <property type="match status" value="1"/>
</dbReference>
<sequence>MKDLAREEQWSAWMRAAIGGDTHAYHRFLSSVAPHLRTMARRRCAQFGAPASEAEDIVQEVLLSIHLKRGTWDSSRPIAPWISTIIRNKLIDSLRRRGRHIDVPLDDVIAVLQVDEQAQAQERLDVDRILKTLKEPQRTIVQAISVEGSSVRETAGRVNMTEGAVRVALHRALKALLLTYREPMT</sequence>
<comment type="similarity">
    <text evidence="1">Belongs to the sigma-70 factor family. ECF subfamily.</text>
</comment>
<keyword evidence="9" id="KW-1185">Reference proteome</keyword>
<keyword evidence="4" id="KW-0238">DNA-binding</keyword>
<comment type="caution">
    <text evidence="8">The sequence shown here is derived from an EMBL/GenBank/DDBJ whole genome shotgun (WGS) entry which is preliminary data.</text>
</comment>
<keyword evidence="3" id="KW-0731">Sigma factor</keyword>
<protein>
    <submittedName>
        <fullName evidence="8">RNA polymerase sigma factor</fullName>
    </submittedName>
</protein>
<dbReference type="GO" id="GO:0003677">
    <property type="term" value="F:DNA binding"/>
    <property type="evidence" value="ECO:0007669"/>
    <property type="project" value="UniProtKB-KW"/>
</dbReference>
<reference evidence="8 9" key="1">
    <citation type="submission" date="2014-06" db="EMBL/GenBank/DDBJ databases">
        <title>Rhizobium pelagicum/R2-400B4.</title>
        <authorList>
            <person name="Kimes N.E."/>
            <person name="Lopez-Perez M."/>
        </authorList>
    </citation>
    <scope>NUCLEOTIDE SEQUENCE [LARGE SCALE GENOMIC DNA]</scope>
    <source>
        <strain evidence="8 9">R2-400B4</strain>
    </source>
</reference>
<evidence type="ECO:0000256" key="5">
    <source>
        <dbReference type="ARBA" id="ARBA00023163"/>
    </source>
</evidence>
<evidence type="ECO:0000313" key="9">
    <source>
        <dbReference type="Proteomes" id="UP000052167"/>
    </source>
</evidence>
<dbReference type="Pfam" id="PF04542">
    <property type="entry name" value="Sigma70_r2"/>
    <property type="match status" value="1"/>
</dbReference>
<keyword evidence="2" id="KW-0805">Transcription regulation</keyword>
<dbReference type="GO" id="GO:0016987">
    <property type="term" value="F:sigma factor activity"/>
    <property type="evidence" value="ECO:0007669"/>
    <property type="project" value="UniProtKB-KW"/>
</dbReference>
<feature type="domain" description="RNA polymerase sigma-70 region 2" evidence="6">
    <location>
        <begin position="32"/>
        <end position="99"/>
    </location>
</feature>
<keyword evidence="5" id="KW-0804">Transcription</keyword>
<name>A0A922P2M8_9HYPH</name>
<dbReference type="EMBL" id="JOKJ01000004">
    <property type="protein sequence ID" value="KEQ09994.1"/>
    <property type="molecule type" value="Genomic_DNA"/>
</dbReference>
<evidence type="ECO:0000259" key="6">
    <source>
        <dbReference type="Pfam" id="PF04542"/>
    </source>
</evidence>
<feature type="domain" description="RNA polymerase sigma factor 70 region 4 type 2" evidence="7">
    <location>
        <begin position="124"/>
        <end position="176"/>
    </location>
</feature>
<dbReference type="InterPro" id="IPR013324">
    <property type="entry name" value="RNA_pol_sigma_r3/r4-like"/>
</dbReference>
<dbReference type="Proteomes" id="UP000052167">
    <property type="component" value="Unassembled WGS sequence"/>
</dbReference>
<dbReference type="SUPFAM" id="SSF88946">
    <property type="entry name" value="Sigma2 domain of RNA polymerase sigma factors"/>
    <property type="match status" value="1"/>
</dbReference>
<evidence type="ECO:0000256" key="1">
    <source>
        <dbReference type="ARBA" id="ARBA00010641"/>
    </source>
</evidence>
<gene>
    <name evidence="8" type="ORF">GV68_18500</name>
</gene>
<evidence type="ECO:0000259" key="7">
    <source>
        <dbReference type="Pfam" id="PF08281"/>
    </source>
</evidence>
<dbReference type="InterPro" id="IPR007627">
    <property type="entry name" value="RNA_pol_sigma70_r2"/>
</dbReference>
<evidence type="ECO:0000256" key="3">
    <source>
        <dbReference type="ARBA" id="ARBA00023082"/>
    </source>
</evidence>
<dbReference type="OrthoDB" id="7041663at2"/>
<dbReference type="InterPro" id="IPR014284">
    <property type="entry name" value="RNA_pol_sigma-70_dom"/>
</dbReference>
<dbReference type="PANTHER" id="PTHR43133">
    <property type="entry name" value="RNA POLYMERASE ECF-TYPE SIGMA FACTO"/>
    <property type="match status" value="1"/>
</dbReference>
<organism evidence="8 9">
    <name type="scientific">Pseudorhizobium pelagicum</name>
    <dbReference type="NCBI Taxonomy" id="1509405"/>
    <lineage>
        <taxon>Bacteria</taxon>
        <taxon>Pseudomonadati</taxon>
        <taxon>Pseudomonadota</taxon>
        <taxon>Alphaproteobacteria</taxon>
        <taxon>Hyphomicrobiales</taxon>
        <taxon>Rhizobiaceae</taxon>
        <taxon>Rhizobium/Agrobacterium group</taxon>
        <taxon>Pseudorhizobium</taxon>
    </lineage>
</organism>
<dbReference type="InterPro" id="IPR013325">
    <property type="entry name" value="RNA_pol_sigma_r2"/>
</dbReference>
<dbReference type="InterPro" id="IPR013249">
    <property type="entry name" value="RNA_pol_sigma70_r4_t2"/>
</dbReference>
<proteinExistence type="inferred from homology"/>
<dbReference type="Pfam" id="PF08281">
    <property type="entry name" value="Sigma70_r4_2"/>
    <property type="match status" value="1"/>
</dbReference>
<dbReference type="InterPro" id="IPR039425">
    <property type="entry name" value="RNA_pol_sigma-70-like"/>
</dbReference>